<proteinExistence type="predicted"/>
<sequence>MLTREASDALAEFHLPRSGIEDAVEHMRFPNFHSQVAGRSEMLFLAFFSVRRLLNRIHNAVYASRSSPRLDVPSYATIQSLESVLTELIRQLASWYHSLTDTIRPDFASAPADMHDTWLRLRYWSAKHIATRPCLLYAVSVDAATDLPPFVMEYSEMCLQSCRNYLQTAVYALRERTPYNWMTVQASLATALVLTIASASAAVQHLVLDLEDLLTEAIAALQPWTSGDPSASMVKMILETLLQKQRLQIAGIV</sequence>
<accession>A0ABR3WH38</accession>
<dbReference type="CDD" id="cd12148">
    <property type="entry name" value="fungal_TF_MHR"/>
    <property type="match status" value="1"/>
</dbReference>
<evidence type="ECO:0000313" key="1">
    <source>
        <dbReference type="EMBL" id="KAL1861597.1"/>
    </source>
</evidence>
<name>A0ABR3WH38_9PEZI</name>
<keyword evidence="2" id="KW-1185">Reference proteome</keyword>
<dbReference type="InterPro" id="IPR053181">
    <property type="entry name" value="EcdB-like_regulator"/>
</dbReference>
<dbReference type="PANTHER" id="PTHR47785">
    <property type="entry name" value="ZN(II)2CYS6 TRANSCRIPTION FACTOR (EUROFUNG)-RELATED-RELATED"/>
    <property type="match status" value="1"/>
</dbReference>
<evidence type="ECO:0000313" key="2">
    <source>
        <dbReference type="Proteomes" id="UP001586593"/>
    </source>
</evidence>
<gene>
    <name evidence="1" type="ORF">VTK73DRAFT_6996</name>
</gene>
<protein>
    <submittedName>
        <fullName evidence="1">Uncharacterized protein</fullName>
    </submittedName>
</protein>
<reference evidence="1 2" key="1">
    <citation type="journal article" date="2024" name="Commun. Biol.">
        <title>Comparative genomic analysis of thermophilic fungi reveals convergent evolutionary adaptations and gene losses.</title>
        <authorList>
            <person name="Steindorff A.S."/>
            <person name="Aguilar-Pontes M.V."/>
            <person name="Robinson A.J."/>
            <person name="Andreopoulos B."/>
            <person name="LaButti K."/>
            <person name="Kuo A."/>
            <person name="Mondo S."/>
            <person name="Riley R."/>
            <person name="Otillar R."/>
            <person name="Haridas S."/>
            <person name="Lipzen A."/>
            <person name="Grimwood J."/>
            <person name="Schmutz J."/>
            <person name="Clum A."/>
            <person name="Reid I.D."/>
            <person name="Moisan M.C."/>
            <person name="Butler G."/>
            <person name="Nguyen T.T.M."/>
            <person name="Dewar K."/>
            <person name="Conant G."/>
            <person name="Drula E."/>
            <person name="Henrissat B."/>
            <person name="Hansel C."/>
            <person name="Singer S."/>
            <person name="Hutchinson M.I."/>
            <person name="de Vries R.P."/>
            <person name="Natvig D.O."/>
            <person name="Powell A.J."/>
            <person name="Tsang A."/>
            <person name="Grigoriev I.V."/>
        </authorList>
    </citation>
    <scope>NUCLEOTIDE SEQUENCE [LARGE SCALE GENOMIC DNA]</scope>
    <source>
        <strain evidence="1 2">ATCC 24622</strain>
    </source>
</reference>
<organism evidence="1 2">
    <name type="scientific">Phialemonium thermophilum</name>
    <dbReference type="NCBI Taxonomy" id="223376"/>
    <lineage>
        <taxon>Eukaryota</taxon>
        <taxon>Fungi</taxon>
        <taxon>Dikarya</taxon>
        <taxon>Ascomycota</taxon>
        <taxon>Pezizomycotina</taxon>
        <taxon>Sordariomycetes</taxon>
        <taxon>Sordariomycetidae</taxon>
        <taxon>Cephalothecales</taxon>
        <taxon>Cephalothecaceae</taxon>
        <taxon>Phialemonium</taxon>
    </lineage>
</organism>
<dbReference type="EMBL" id="JAZHXJ010000416">
    <property type="protein sequence ID" value="KAL1861597.1"/>
    <property type="molecule type" value="Genomic_DNA"/>
</dbReference>
<comment type="caution">
    <text evidence="1">The sequence shown here is derived from an EMBL/GenBank/DDBJ whole genome shotgun (WGS) entry which is preliminary data.</text>
</comment>
<dbReference type="Proteomes" id="UP001586593">
    <property type="component" value="Unassembled WGS sequence"/>
</dbReference>